<evidence type="ECO:0000313" key="2">
    <source>
        <dbReference type="Proteomes" id="UP000176527"/>
    </source>
</evidence>
<dbReference type="SUPFAM" id="SSF53335">
    <property type="entry name" value="S-adenosyl-L-methionine-dependent methyltransferases"/>
    <property type="match status" value="1"/>
</dbReference>
<gene>
    <name evidence="1" type="ORF">A3F00_00695</name>
</gene>
<organism evidence="1 2">
    <name type="scientific">Candidatus Daviesbacteria bacterium RIFCSPHIGHO2_12_FULL_37_11</name>
    <dbReference type="NCBI Taxonomy" id="1797777"/>
    <lineage>
        <taxon>Bacteria</taxon>
        <taxon>Candidatus Daviesiibacteriota</taxon>
    </lineage>
</organism>
<dbReference type="Gene3D" id="3.40.50.150">
    <property type="entry name" value="Vaccinia Virus protein VP39"/>
    <property type="match status" value="1"/>
</dbReference>
<comment type="caution">
    <text evidence="1">The sequence shown here is derived from an EMBL/GenBank/DDBJ whole genome shotgun (WGS) entry which is preliminary data.</text>
</comment>
<reference evidence="1 2" key="1">
    <citation type="journal article" date="2016" name="Nat. Commun.">
        <title>Thousands of microbial genomes shed light on interconnected biogeochemical processes in an aquifer system.</title>
        <authorList>
            <person name="Anantharaman K."/>
            <person name="Brown C.T."/>
            <person name="Hug L.A."/>
            <person name="Sharon I."/>
            <person name="Castelle C.J."/>
            <person name="Probst A.J."/>
            <person name="Thomas B.C."/>
            <person name="Singh A."/>
            <person name="Wilkins M.J."/>
            <person name="Karaoz U."/>
            <person name="Brodie E.L."/>
            <person name="Williams K.H."/>
            <person name="Hubbard S.S."/>
            <person name="Banfield J.F."/>
        </authorList>
    </citation>
    <scope>NUCLEOTIDE SEQUENCE [LARGE SCALE GENOMIC DNA]</scope>
</reference>
<accession>A0A1F5KDD3</accession>
<dbReference type="SUPFAM" id="SSF53756">
    <property type="entry name" value="UDP-Glycosyltransferase/glycogen phosphorylase"/>
    <property type="match status" value="1"/>
</dbReference>
<name>A0A1F5KDD3_9BACT</name>
<dbReference type="Proteomes" id="UP000176527">
    <property type="component" value="Unassembled WGS sequence"/>
</dbReference>
<dbReference type="InterPro" id="IPR029063">
    <property type="entry name" value="SAM-dependent_MTases_sf"/>
</dbReference>
<dbReference type="EMBL" id="MFDE01000012">
    <property type="protein sequence ID" value="OGE38785.1"/>
    <property type="molecule type" value="Genomic_DNA"/>
</dbReference>
<dbReference type="AlphaFoldDB" id="A0A1F5KDD3"/>
<protein>
    <recommendedName>
        <fullName evidence="3">Methyltransferase domain-containing protein</fullName>
    </recommendedName>
</protein>
<sequence>MNIRDPLSELAFKYGTDKCPQIKHPYTPFYYRLLKEKRESIKKVLEIGIATGASLQMWRDFFPNAQIYGIDIVPEALYNDERIKSYLYNQTKESDLLDLIRNIGSDIDLIIDDGSHRKDHQIFACKTLMPVVKKDVIYIIEDVSSSNLVAQALSGYNCIIPDLKRVYRDDKLIIVRNKQNNITIFAKPPFLNISPSQPFKYEGKPPKKGRLLRISSMTRGEQIANYIGAKLNPTDGYQKDICIYVKPPYKPGEDFLFEGKKSYLDICDAPVFIDLLKKHPEVTVISCSDFMFEILTKTLPNKVINIPEHHCNFERHKRSRKEITTVGCISASTGLFKHIPQDLKEQLSERGMDFIECPRMFTRQDVVNFYLSIDIQIIWRPYIDASKNNLRNPLKIVNAASFGIPTIMYEEKSAEEMEGCYIPVRSLDEFFVKLDELRSDPNLYNQYAKRCTEKSEDYHIDNIAKLYLNLASE</sequence>
<proteinExistence type="predicted"/>
<evidence type="ECO:0000313" key="1">
    <source>
        <dbReference type="EMBL" id="OGE38785.1"/>
    </source>
</evidence>
<evidence type="ECO:0008006" key="3">
    <source>
        <dbReference type="Google" id="ProtNLM"/>
    </source>
</evidence>
<dbReference type="Gene3D" id="3.40.50.2000">
    <property type="entry name" value="Glycogen Phosphorylase B"/>
    <property type="match status" value="1"/>
</dbReference>
<dbReference type="Pfam" id="PF13578">
    <property type="entry name" value="Methyltransf_24"/>
    <property type="match status" value="1"/>
</dbReference>